<dbReference type="Proteomes" id="UP000182658">
    <property type="component" value="Unassembled WGS sequence"/>
</dbReference>
<dbReference type="OrthoDB" id="5229091at2759"/>
<sequence>MSQENLHTPVGSSAEARSSVSLILSNTPLPNPASWEHVVVSLSSRKQEQIMDGIGRSHSEESPFSTWSIVGEALSMALLSESAGLYVQSTLKLHRKDFLLFTRKGAAHEDGTAGILEVDFLQKLKGDEWQGHWQEARPTLAHFVRDCSFISWRNKKKQRGHIVGSGRAWRGSAAWPSLCPLAMASRDDGGESGRLGAKVLALLYELLHLALEPLLCGLQLLYFHHLALLFLLAPRVAVADPPDVTRCLS</sequence>
<proteinExistence type="predicted"/>
<evidence type="ECO:0000313" key="2">
    <source>
        <dbReference type="Proteomes" id="UP000182658"/>
    </source>
</evidence>
<organism evidence="1 2">
    <name type="scientific">Coniochaeta ligniaria NRRL 30616</name>
    <dbReference type="NCBI Taxonomy" id="1408157"/>
    <lineage>
        <taxon>Eukaryota</taxon>
        <taxon>Fungi</taxon>
        <taxon>Dikarya</taxon>
        <taxon>Ascomycota</taxon>
        <taxon>Pezizomycotina</taxon>
        <taxon>Sordariomycetes</taxon>
        <taxon>Sordariomycetidae</taxon>
        <taxon>Coniochaetales</taxon>
        <taxon>Coniochaetaceae</taxon>
        <taxon>Coniochaeta</taxon>
    </lineage>
</organism>
<dbReference type="AlphaFoldDB" id="A0A1J7JWD4"/>
<evidence type="ECO:0000313" key="1">
    <source>
        <dbReference type="EMBL" id="OIW34376.1"/>
    </source>
</evidence>
<dbReference type="InParanoid" id="A0A1J7JWD4"/>
<gene>
    <name evidence="1" type="ORF">CONLIGDRAFT_2179</name>
</gene>
<protein>
    <submittedName>
        <fullName evidence="1">Uncharacterized protein</fullName>
    </submittedName>
</protein>
<keyword evidence="2" id="KW-1185">Reference proteome</keyword>
<accession>A0A1J7JWD4</accession>
<dbReference type="EMBL" id="KV875093">
    <property type="protein sequence ID" value="OIW34376.1"/>
    <property type="molecule type" value="Genomic_DNA"/>
</dbReference>
<reference evidence="1 2" key="1">
    <citation type="submission" date="2016-10" db="EMBL/GenBank/DDBJ databases">
        <title>Draft genome sequence of Coniochaeta ligniaria NRRL30616, a lignocellulolytic fungus for bioabatement of inhibitors in plant biomass hydrolysates.</title>
        <authorList>
            <consortium name="DOE Joint Genome Institute"/>
            <person name="Jimenez D.J."/>
            <person name="Hector R.E."/>
            <person name="Riley R."/>
            <person name="Sun H."/>
            <person name="Grigoriev I.V."/>
            <person name="Van Elsas J.D."/>
            <person name="Nichols N.N."/>
        </authorList>
    </citation>
    <scope>NUCLEOTIDE SEQUENCE [LARGE SCALE GENOMIC DNA]</scope>
    <source>
        <strain evidence="1 2">NRRL 30616</strain>
    </source>
</reference>
<name>A0A1J7JWD4_9PEZI</name>